<proteinExistence type="predicted"/>
<evidence type="ECO:0000313" key="2">
    <source>
        <dbReference type="EMBL" id="KAG5586599.1"/>
    </source>
</evidence>
<dbReference type="EMBL" id="JACXVP010000009">
    <property type="protein sequence ID" value="KAG5586599.1"/>
    <property type="molecule type" value="Genomic_DNA"/>
</dbReference>
<name>A0A9J5XG32_SOLCO</name>
<feature type="compositionally biased region" description="Basic and acidic residues" evidence="1">
    <location>
        <begin position="7"/>
        <end position="30"/>
    </location>
</feature>
<comment type="caution">
    <text evidence="2">The sequence shown here is derived from an EMBL/GenBank/DDBJ whole genome shotgun (WGS) entry which is preliminary data.</text>
</comment>
<keyword evidence="3" id="KW-1185">Reference proteome</keyword>
<evidence type="ECO:0000313" key="3">
    <source>
        <dbReference type="Proteomes" id="UP000824120"/>
    </source>
</evidence>
<sequence length="93" mass="10613">MRHRTRRTLEHKNNNPDKAKDGKGDRDIPTNRRMTNQKADLSMKKAFDAMGGMSEDEKVENQSLLAIEQTDKYDFLGLVAITELGEKENSCQT</sequence>
<evidence type="ECO:0000256" key="1">
    <source>
        <dbReference type="SAM" id="MobiDB-lite"/>
    </source>
</evidence>
<accession>A0A9J5XG32</accession>
<dbReference type="OrthoDB" id="1328450at2759"/>
<dbReference type="AlphaFoldDB" id="A0A9J5XG32"/>
<reference evidence="2 3" key="1">
    <citation type="submission" date="2020-09" db="EMBL/GenBank/DDBJ databases">
        <title>De no assembly of potato wild relative species, Solanum commersonii.</title>
        <authorList>
            <person name="Cho K."/>
        </authorList>
    </citation>
    <scope>NUCLEOTIDE SEQUENCE [LARGE SCALE GENOMIC DNA]</scope>
    <source>
        <strain evidence="2">LZ3.2</strain>
        <tissue evidence="2">Leaf</tissue>
    </source>
</reference>
<organism evidence="2 3">
    <name type="scientific">Solanum commersonii</name>
    <name type="common">Commerson's wild potato</name>
    <name type="synonym">Commerson's nightshade</name>
    <dbReference type="NCBI Taxonomy" id="4109"/>
    <lineage>
        <taxon>Eukaryota</taxon>
        <taxon>Viridiplantae</taxon>
        <taxon>Streptophyta</taxon>
        <taxon>Embryophyta</taxon>
        <taxon>Tracheophyta</taxon>
        <taxon>Spermatophyta</taxon>
        <taxon>Magnoliopsida</taxon>
        <taxon>eudicotyledons</taxon>
        <taxon>Gunneridae</taxon>
        <taxon>Pentapetalae</taxon>
        <taxon>asterids</taxon>
        <taxon>lamiids</taxon>
        <taxon>Solanales</taxon>
        <taxon>Solanaceae</taxon>
        <taxon>Solanoideae</taxon>
        <taxon>Solaneae</taxon>
        <taxon>Solanum</taxon>
    </lineage>
</organism>
<dbReference type="Proteomes" id="UP000824120">
    <property type="component" value="Chromosome 9"/>
</dbReference>
<protein>
    <submittedName>
        <fullName evidence="2">Uncharacterized protein</fullName>
    </submittedName>
</protein>
<gene>
    <name evidence="2" type="ORF">H5410_047033</name>
</gene>
<feature type="region of interest" description="Disordered" evidence="1">
    <location>
        <begin position="1"/>
        <end position="41"/>
    </location>
</feature>